<keyword evidence="2" id="KW-1185">Reference proteome</keyword>
<organism evidence="1 2">
    <name type="scientific">Roseovarius albus</name>
    <dbReference type="NCBI Taxonomy" id="1247867"/>
    <lineage>
        <taxon>Bacteria</taxon>
        <taxon>Pseudomonadati</taxon>
        <taxon>Pseudomonadota</taxon>
        <taxon>Alphaproteobacteria</taxon>
        <taxon>Rhodobacterales</taxon>
        <taxon>Roseobacteraceae</taxon>
        <taxon>Roseovarius</taxon>
    </lineage>
</organism>
<dbReference type="Gene3D" id="3.30.2310.20">
    <property type="entry name" value="RelE-like"/>
    <property type="match status" value="1"/>
</dbReference>
<dbReference type="RefSeq" id="WP_085807463.1">
    <property type="nucleotide sequence ID" value="NZ_FWFX01000016.1"/>
</dbReference>
<dbReference type="Proteomes" id="UP000193061">
    <property type="component" value="Unassembled WGS sequence"/>
</dbReference>
<evidence type="ECO:0000313" key="2">
    <source>
        <dbReference type="Proteomes" id="UP000193061"/>
    </source>
</evidence>
<gene>
    <name evidence="1" type="ORF">ROA7450_03801</name>
</gene>
<name>A0A1X7A4K2_9RHOB</name>
<evidence type="ECO:0008006" key="3">
    <source>
        <dbReference type="Google" id="ProtNLM"/>
    </source>
</evidence>
<accession>A0A1X7A4K2</accession>
<reference evidence="1 2" key="1">
    <citation type="submission" date="2017-03" db="EMBL/GenBank/DDBJ databases">
        <authorList>
            <person name="Afonso C.L."/>
            <person name="Miller P.J."/>
            <person name="Scott M.A."/>
            <person name="Spackman E."/>
            <person name="Goraichik I."/>
            <person name="Dimitrov K.M."/>
            <person name="Suarez D.L."/>
            <person name="Swayne D.E."/>
        </authorList>
    </citation>
    <scope>NUCLEOTIDE SEQUENCE [LARGE SCALE GENOMIC DNA]</scope>
    <source>
        <strain evidence="1 2">CECT 7450</strain>
    </source>
</reference>
<protein>
    <recommendedName>
        <fullName evidence="3">Plasmid stabilization system protein</fullName>
    </recommendedName>
</protein>
<dbReference type="AlphaFoldDB" id="A0A1X7A4K2"/>
<dbReference type="OrthoDB" id="7724949at2"/>
<sequence length="119" mass="13480">MAYRVERSEVSDCDLEAIFDFLYEAALGFGEDAATAFERASTRILEIEDAMDRLGEVPHQGTLHPDFYDGLRSVTKGRAIFYFDVDDTEHLVRVLAIFFGGQDHQRSMLLRLLSSMDPA</sequence>
<dbReference type="InterPro" id="IPR035093">
    <property type="entry name" value="RelE/ParE_toxin_dom_sf"/>
</dbReference>
<evidence type="ECO:0000313" key="1">
    <source>
        <dbReference type="EMBL" id="SLN69949.1"/>
    </source>
</evidence>
<proteinExistence type="predicted"/>
<dbReference type="EMBL" id="FWFX01000016">
    <property type="protein sequence ID" value="SLN69949.1"/>
    <property type="molecule type" value="Genomic_DNA"/>
</dbReference>